<dbReference type="PANTHER" id="PTHR37833">
    <property type="entry name" value="LIPOPROTEIN-RELATED"/>
    <property type="match status" value="1"/>
</dbReference>
<dbReference type="PANTHER" id="PTHR37833:SF1">
    <property type="entry name" value="SIGNAL PEPTIDE PROTEIN"/>
    <property type="match status" value="1"/>
</dbReference>
<name>A0A7G1HX71_9BACT</name>
<dbReference type="InterPro" id="IPR013783">
    <property type="entry name" value="Ig-like_fold"/>
</dbReference>
<gene>
    <name evidence="2" type="ORF">Cop2CBH44_17650</name>
</gene>
<dbReference type="Proteomes" id="UP000594042">
    <property type="component" value="Chromosome"/>
</dbReference>
<dbReference type="Pfam" id="PF07610">
    <property type="entry name" value="DUF1573"/>
    <property type="match status" value="1"/>
</dbReference>
<organism evidence="2 3">
    <name type="scientific">Coprobacter secundus subsp. similis</name>
    <dbReference type="NCBI Taxonomy" id="2751153"/>
    <lineage>
        <taxon>Bacteria</taxon>
        <taxon>Pseudomonadati</taxon>
        <taxon>Bacteroidota</taxon>
        <taxon>Bacteroidia</taxon>
        <taxon>Bacteroidales</taxon>
        <taxon>Barnesiellaceae</taxon>
        <taxon>Coprobacter</taxon>
    </lineage>
</organism>
<evidence type="ECO:0000256" key="1">
    <source>
        <dbReference type="SAM" id="SignalP"/>
    </source>
</evidence>
<evidence type="ECO:0008006" key="4">
    <source>
        <dbReference type="Google" id="ProtNLM"/>
    </source>
</evidence>
<dbReference type="InterPro" id="IPR011467">
    <property type="entry name" value="DUF1573"/>
</dbReference>
<evidence type="ECO:0000313" key="3">
    <source>
        <dbReference type="Proteomes" id="UP000594042"/>
    </source>
</evidence>
<keyword evidence="1" id="KW-0732">Signal</keyword>
<accession>A0A7G1HX71</accession>
<feature type="chain" id="PRO_5028881965" description="DUF1573 domain-containing protein" evidence="1">
    <location>
        <begin position="21"/>
        <end position="131"/>
    </location>
</feature>
<sequence>MKKSILFLIMVMISTTSVFAQKTAKVEFSETVFNFGNIAEADGDATCKFVFKNTGKVPLIITRASASCGCTKPEYPEAPIAPGKTGEIRVTYHAKGRPGAFQKNVYIYTNANPEKYTLLIKGTVIPESKKK</sequence>
<dbReference type="AlphaFoldDB" id="A0A7G1HX71"/>
<protein>
    <recommendedName>
        <fullName evidence="4">DUF1573 domain-containing protein</fullName>
    </recommendedName>
</protein>
<dbReference type="KEGG" id="copr:Cop2CBH44_17650"/>
<dbReference type="Gene3D" id="2.60.40.10">
    <property type="entry name" value="Immunoglobulins"/>
    <property type="match status" value="1"/>
</dbReference>
<proteinExistence type="predicted"/>
<dbReference type="RefSeq" id="WP_021930620.1">
    <property type="nucleotide sequence ID" value="NZ_AP023322.1"/>
</dbReference>
<keyword evidence="3" id="KW-1185">Reference proteome</keyword>
<dbReference type="EMBL" id="AP023322">
    <property type="protein sequence ID" value="BCI63412.1"/>
    <property type="molecule type" value="Genomic_DNA"/>
</dbReference>
<feature type="signal peptide" evidence="1">
    <location>
        <begin position="1"/>
        <end position="20"/>
    </location>
</feature>
<evidence type="ECO:0000313" key="2">
    <source>
        <dbReference type="EMBL" id="BCI63412.1"/>
    </source>
</evidence>
<reference evidence="3" key="1">
    <citation type="submission" date="2020-07" db="EMBL/GenBank/DDBJ databases">
        <title>Complete genome sequencing of Coprobacter sp. strain 2CBH44.</title>
        <authorList>
            <person name="Sakamoto M."/>
            <person name="Murakami T."/>
            <person name="Mori H."/>
        </authorList>
    </citation>
    <scope>NUCLEOTIDE SEQUENCE [LARGE SCALE GENOMIC DNA]</scope>
    <source>
        <strain evidence="3">2CBH44</strain>
    </source>
</reference>